<evidence type="ECO:0000313" key="2">
    <source>
        <dbReference type="EMBL" id="TFI56539.1"/>
    </source>
</evidence>
<accession>A0A4Y8ZP00</accession>
<evidence type="ECO:0000256" key="1">
    <source>
        <dbReference type="SAM" id="Phobius"/>
    </source>
</evidence>
<gene>
    <name evidence="2" type="ORF">E2493_19555</name>
</gene>
<evidence type="ECO:0000313" key="3">
    <source>
        <dbReference type="Proteomes" id="UP000298213"/>
    </source>
</evidence>
<proteinExistence type="predicted"/>
<name>A0A4Y8ZP00_9SPHN</name>
<sequence>MKRFAKLIRDERAATAIEYALIGALIVVACVGAFGLFGDEASNMWNGVSSNVTGAM</sequence>
<protein>
    <submittedName>
        <fullName evidence="2">Flp family type IVb pilin</fullName>
    </submittedName>
</protein>
<comment type="caution">
    <text evidence="2">The sequence shown here is derived from an EMBL/GenBank/DDBJ whole genome shotgun (WGS) entry which is preliminary data.</text>
</comment>
<dbReference type="EMBL" id="SPDV01000069">
    <property type="protein sequence ID" value="TFI56539.1"/>
    <property type="molecule type" value="Genomic_DNA"/>
</dbReference>
<keyword evidence="1" id="KW-0472">Membrane</keyword>
<dbReference type="RefSeq" id="WP_135090250.1">
    <property type="nucleotide sequence ID" value="NZ_SPDV01000069.1"/>
</dbReference>
<dbReference type="PROSITE" id="PS51257">
    <property type="entry name" value="PROKAR_LIPOPROTEIN"/>
    <property type="match status" value="1"/>
</dbReference>
<keyword evidence="3" id="KW-1185">Reference proteome</keyword>
<feature type="transmembrane region" description="Helical" evidence="1">
    <location>
        <begin position="16"/>
        <end position="37"/>
    </location>
</feature>
<organism evidence="2 3">
    <name type="scientific">Sphingomonas parva</name>
    <dbReference type="NCBI Taxonomy" id="2555898"/>
    <lineage>
        <taxon>Bacteria</taxon>
        <taxon>Pseudomonadati</taxon>
        <taxon>Pseudomonadota</taxon>
        <taxon>Alphaproteobacteria</taxon>
        <taxon>Sphingomonadales</taxon>
        <taxon>Sphingomonadaceae</taxon>
        <taxon>Sphingomonas</taxon>
    </lineage>
</organism>
<dbReference type="Proteomes" id="UP000298213">
    <property type="component" value="Unassembled WGS sequence"/>
</dbReference>
<dbReference type="AlphaFoldDB" id="A0A4Y8ZP00"/>
<reference evidence="2 3" key="1">
    <citation type="submission" date="2019-03" db="EMBL/GenBank/DDBJ databases">
        <title>Genome sequence of Sphingomonas sp. 17J27-24.</title>
        <authorList>
            <person name="Kim M."/>
            <person name="Maeng S."/>
            <person name="Sathiyaraj S."/>
        </authorList>
    </citation>
    <scope>NUCLEOTIDE SEQUENCE [LARGE SCALE GENOMIC DNA]</scope>
    <source>
        <strain evidence="2 3">17J27-24</strain>
    </source>
</reference>
<dbReference type="Pfam" id="PF04964">
    <property type="entry name" value="Flp_Fap"/>
    <property type="match status" value="1"/>
</dbReference>
<keyword evidence="1" id="KW-0812">Transmembrane</keyword>
<keyword evidence="1" id="KW-1133">Transmembrane helix</keyword>
<dbReference type="InterPro" id="IPR007047">
    <property type="entry name" value="Flp_Fap"/>
</dbReference>
<dbReference type="OrthoDB" id="5325135at2"/>